<proteinExistence type="predicted"/>
<keyword evidence="1" id="KW-0812">Transmembrane</keyword>
<keyword evidence="1" id="KW-1133">Transmembrane helix</keyword>
<reference evidence="3" key="1">
    <citation type="journal article" date="2019" name="Int. J. Syst. Evol. Microbiol.">
        <title>The Global Catalogue of Microorganisms (GCM) 10K type strain sequencing project: providing services to taxonomists for standard genome sequencing and annotation.</title>
        <authorList>
            <consortium name="The Broad Institute Genomics Platform"/>
            <consortium name="The Broad Institute Genome Sequencing Center for Infectious Disease"/>
            <person name="Wu L."/>
            <person name="Ma J."/>
        </authorList>
    </citation>
    <scope>NUCLEOTIDE SEQUENCE [LARGE SCALE GENOMIC DNA]</scope>
    <source>
        <strain evidence="3">TBRC 5832</strain>
    </source>
</reference>
<dbReference type="Proteomes" id="UP001595867">
    <property type="component" value="Unassembled WGS sequence"/>
</dbReference>
<feature type="transmembrane region" description="Helical" evidence="1">
    <location>
        <begin position="57"/>
        <end position="78"/>
    </location>
</feature>
<comment type="caution">
    <text evidence="2">The sequence shown here is derived from an EMBL/GenBank/DDBJ whole genome shotgun (WGS) entry which is preliminary data.</text>
</comment>
<organism evidence="2 3">
    <name type="scientific">Actinoplanes subglobosus</name>
    <dbReference type="NCBI Taxonomy" id="1547892"/>
    <lineage>
        <taxon>Bacteria</taxon>
        <taxon>Bacillati</taxon>
        <taxon>Actinomycetota</taxon>
        <taxon>Actinomycetes</taxon>
        <taxon>Micromonosporales</taxon>
        <taxon>Micromonosporaceae</taxon>
        <taxon>Actinoplanes</taxon>
    </lineage>
</organism>
<dbReference type="RefSeq" id="WP_378068457.1">
    <property type="nucleotide sequence ID" value="NZ_JBHSBL010000017.1"/>
</dbReference>
<feature type="transmembrane region" description="Helical" evidence="1">
    <location>
        <begin position="24"/>
        <end position="45"/>
    </location>
</feature>
<evidence type="ECO:0008006" key="4">
    <source>
        <dbReference type="Google" id="ProtNLM"/>
    </source>
</evidence>
<feature type="transmembrane region" description="Helical" evidence="1">
    <location>
        <begin position="90"/>
        <end position="109"/>
    </location>
</feature>
<name>A0ABV8IUC2_9ACTN</name>
<sequence>MSATIPPREFTVLILEDEMRQQRWFRITALAVALFAVNVIARLVIRFSSGDESGQGLASIAMFVVIALILAVLTFVRSQRQAPSDWLPDVGFGALGGMALTVLVGPFISGHGPFANGAGDFFSQIWLYGACAIAGTVIGYWIAVMLGRDYRSRALKAYTEARKSRPRRVVGR</sequence>
<feature type="transmembrane region" description="Helical" evidence="1">
    <location>
        <begin position="125"/>
        <end position="146"/>
    </location>
</feature>
<evidence type="ECO:0000256" key="1">
    <source>
        <dbReference type="SAM" id="Phobius"/>
    </source>
</evidence>
<evidence type="ECO:0000313" key="2">
    <source>
        <dbReference type="EMBL" id="MFC4067549.1"/>
    </source>
</evidence>
<dbReference type="EMBL" id="JBHSBL010000017">
    <property type="protein sequence ID" value="MFC4067549.1"/>
    <property type="molecule type" value="Genomic_DNA"/>
</dbReference>
<accession>A0ABV8IUC2</accession>
<keyword evidence="3" id="KW-1185">Reference proteome</keyword>
<evidence type="ECO:0000313" key="3">
    <source>
        <dbReference type="Proteomes" id="UP001595867"/>
    </source>
</evidence>
<protein>
    <recommendedName>
        <fullName evidence="4">Integral membrane protein</fullName>
    </recommendedName>
</protein>
<gene>
    <name evidence="2" type="ORF">ACFO0C_21650</name>
</gene>
<keyword evidence="1" id="KW-0472">Membrane</keyword>